<evidence type="ECO:0000313" key="8">
    <source>
        <dbReference type="EMBL" id="TJZ85887.1"/>
    </source>
</evidence>
<dbReference type="NCBIfam" id="TIGR01979">
    <property type="entry name" value="sufS"/>
    <property type="match status" value="1"/>
</dbReference>
<dbReference type="RefSeq" id="WP_136855812.1">
    <property type="nucleotide sequence ID" value="NZ_SUNH01000007.1"/>
</dbReference>
<name>A0A4U0QUU6_9RHOB</name>
<dbReference type="SUPFAM" id="SSF53383">
    <property type="entry name" value="PLP-dependent transferases"/>
    <property type="match status" value="1"/>
</dbReference>
<keyword evidence="5" id="KW-0663">Pyridoxal phosphate</keyword>
<dbReference type="PANTHER" id="PTHR43586">
    <property type="entry name" value="CYSTEINE DESULFURASE"/>
    <property type="match status" value="1"/>
</dbReference>
<sequence>MSFDVDAVRADFPILSRQVNGRPLVYLDNGASAQKPQVVIDAISHAYEGEYANVHRGLHFLSNLATENYERVRGIIARFLNAPESEIIFTSGSTEALNLVSYGWAAPRLQAGDEIVLSLLEHHANIVPWHFLRERQGVVLKWVEPEEDGSLPPEKVLAAITPRTRMLALTHMSNVTGTVVDIAAIRKGTDLPMVVDGSQAAVHMPVDLSTLGADFYCVTGHKLYGPSGSGAIWIRADRQAEMRPFLGGGDMIRTVSRDTVTYNDGPLRFEAGTPGIVNQIGLGVALEYMMSLGMENIAAHERALRDYARGRLRELNWLQVQGDAADKGAIFSMTMEGAHAHDISTILDKKGIAVRAGAHCAMPLMEHLGLNATARASFAMYNTQAEVDALIEGLTFCRELFA</sequence>
<dbReference type="CDD" id="cd06453">
    <property type="entry name" value="SufS_like"/>
    <property type="match status" value="1"/>
</dbReference>
<proteinExistence type="inferred from homology"/>
<dbReference type="GO" id="GO:0031071">
    <property type="term" value="F:cysteine desulfurase activity"/>
    <property type="evidence" value="ECO:0007669"/>
    <property type="project" value="UniProtKB-EC"/>
</dbReference>
<dbReference type="GO" id="GO:0030170">
    <property type="term" value="F:pyridoxal phosphate binding"/>
    <property type="evidence" value="ECO:0007669"/>
    <property type="project" value="InterPro"/>
</dbReference>
<comment type="cofactor">
    <cofactor evidence="1">
        <name>pyridoxal 5'-phosphate</name>
        <dbReference type="ChEBI" id="CHEBI:597326"/>
    </cofactor>
</comment>
<dbReference type="PANTHER" id="PTHR43586:SF8">
    <property type="entry name" value="CYSTEINE DESULFURASE 1, CHLOROPLASTIC"/>
    <property type="match status" value="1"/>
</dbReference>
<gene>
    <name evidence="8" type="ORF">FA740_05685</name>
</gene>
<evidence type="ECO:0000256" key="2">
    <source>
        <dbReference type="ARBA" id="ARBA00010447"/>
    </source>
</evidence>
<dbReference type="InterPro" id="IPR015424">
    <property type="entry name" value="PyrdxlP-dep_Trfase"/>
</dbReference>
<comment type="caution">
    <text evidence="8">The sequence shown here is derived from an EMBL/GenBank/DDBJ whole genome shotgun (WGS) entry which is preliminary data.</text>
</comment>
<dbReference type="EMBL" id="SUNH01000007">
    <property type="protein sequence ID" value="TJZ85887.1"/>
    <property type="molecule type" value="Genomic_DNA"/>
</dbReference>
<evidence type="ECO:0000259" key="7">
    <source>
        <dbReference type="Pfam" id="PF00266"/>
    </source>
</evidence>
<dbReference type="AlphaFoldDB" id="A0A4U0QUU6"/>
<comment type="catalytic activity">
    <reaction evidence="6">
        <text>(sulfur carrier)-H + L-cysteine = (sulfur carrier)-SH + L-alanine</text>
        <dbReference type="Rhea" id="RHEA:43892"/>
        <dbReference type="Rhea" id="RHEA-COMP:14737"/>
        <dbReference type="Rhea" id="RHEA-COMP:14739"/>
        <dbReference type="ChEBI" id="CHEBI:29917"/>
        <dbReference type="ChEBI" id="CHEBI:35235"/>
        <dbReference type="ChEBI" id="CHEBI:57972"/>
        <dbReference type="ChEBI" id="CHEBI:64428"/>
        <dbReference type="EC" id="2.8.1.7"/>
    </reaction>
</comment>
<evidence type="ECO:0000313" key="9">
    <source>
        <dbReference type="Proteomes" id="UP000306223"/>
    </source>
</evidence>
<keyword evidence="9" id="KW-1185">Reference proteome</keyword>
<dbReference type="Gene3D" id="3.40.640.10">
    <property type="entry name" value="Type I PLP-dependent aspartate aminotransferase-like (Major domain)"/>
    <property type="match status" value="1"/>
</dbReference>
<dbReference type="Proteomes" id="UP000306223">
    <property type="component" value="Unassembled WGS sequence"/>
</dbReference>
<evidence type="ECO:0000256" key="6">
    <source>
        <dbReference type="ARBA" id="ARBA00050776"/>
    </source>
</evidence>
<dbReference type="InterPro" id="IPR015422">
    <property type="entry name" value="PyrdxlP-dep_Trfase_small"/>
</dbReference>
<dbReference type="EC" id="2.8.1.7" evidence="3"/>
<evidence type="ECO:0000256" key="1">
    <source>
        <dbReference type="ARBA" id="ARBA00001933"/>
    </source>
</evidence>
<dbReference type="Pfam" id="PF00266">
    <property type="entry name" value="Aminotran_5"/>
    <property type="match status" value="1"/>
</dbReference>
<dbReference type="Gene3D" id="3.90.1150.10">
    <property type="entry name" value="Aspartate Aminotransferase, domain 1"/>
    <property type="match status" value="1"/>
</dbReference>
<organism evidence="8 9">
    <name type="scientific">Paracoccus hibiscisoli</name>
    <dbReference type="NCBI Taxonomy" id="2023261"/>
    <lineage>
        <taxon>Bacteria</taxon>
        <taxon>Pseudomonadati</taxon>
        <taxon>Pseudomonadota</taxon>
        <taxon>Alphaproteobacteria</taxon>
        <taxon>Rhodobacterales</taxon>
        <taxon>Paracoccaceae</taxon>
        <taxon>Paracoccus</taxon>
    </lineage>
</organism>
<feature type="domain" description="Aminotransferase class V" evidence="7">
    <location>
        <begin position="25"/>
        <end position="390"/>
    </location>
</feature>
<protein>
    <recommendedName>
        <fullName evidence="3">cysteine desulfurase</fullName>
        <ecNumber evidence="3">2.8.1.7</ecNumber>
    </recommendedName>
</protein>
<dbReference type="OrthoDB" id="9804366at2"/>
<evidence type="ECO:0000256" key="5">
    <source>
        <dbReference type="ARBA" id="ARBA00022898"/>
    </source>
</evidence>
<evidence type="ECO:0000256" key="4">
    <source>
        <dbReference type="ARBA" id="ARBA00022679"/>
    </source>
</evidence>
<dbReference type="InterPro" id="IPR015421">
    <property type="entry name" value="PyrdxlP-dep_Trfase_major"/>
</dbReference>
<comment type="similarity">
    <text evidence="2">Belongs to the class-V pyridoxal-phosphate-dependent aminotransferase family. Csd subfamily.</text>
</comment>
<dbReference type="InterPro" id="IPR010970">
    <property type="entry name" value="Cys_dSase_SufS"/>
</dbReference>
<reference evidence="8 9" key="1">
    <citation type="submission" date="2019-04" db="EMBL/GenBank/DDBJ databases">
        <authorList>
            <person name="Li J."/>
        </authorList>
    </citation>
    <scope>NUCLEOTIDE SEQUENCE [LARGE SCALE GENOMIC DNA]</scope>
    <source>
        <strain evidence="8 9">CCTCC AB2016182</strain>
    </source>
</reference>
<keyword evidence="4" id="KW-0808">Transferase</keyword>
<accession>A0A4U0QUU6</accession>
<dbReference type="InterPro" id="IPR000192">
    <property type="entry name" value="Aminotrans_V_dom"/>
</dbReference>
<evidence type="ECO:0000256" key="3">
    <source>
        <dbReference type="ARBA" id="ARBA00012239"/>
    </source>
</evidence>
<dbReference type="GO" id="GO:0006534">
    <property type="term" value="P:cysteine metabolic process"/>
    <property type="evidence" value="ECO:0007669"/>
    <property type="project" value="InterPro"/>
</dbReference>